<reference evidence="1 2" key="1">
    <citation type="journal article" date="2011" name="PLoS Genet.">
        <title>Genomic analysis of the necrotrophic fungal pathogens Sclerotinia sclerotiorum and Botrytis cinerea.</title>
        <authorList>
            <person name="Amselem J."/>
            <person name="Cuomo C.A."/>
            <person name="van Kan J.A."/>
            <person name="Viaud M."/>
            <person name="Benito E.P."/>
            <person name="Couloux A."/>
            <person name="Coutinho P.M."/>
            <person name="de Vries R.P."/>
            <person name="Dyer P.S."/>
            <person name="Fillinger S."/>
            <person name="Fournier E."/>
            <person name="Gout L."/>
            <person name="Hahn M."/>
            <person name="Kohn L."/>
            <person name="Lapalu N."/>
            <person name="Plummer K.M."/>
            <person name="Pradier J.M."/>
            <person name="Quevillon E."/>
            <person name="Sharon A."/>
            <person name="Simon A."/>
            <person name="ten Have A."/>
            <person name="Tudzynski B."/>
            <person name="Tudzynski P."/>
            <person name="Wincker P."/>
            <person name="Andrew M."/>
            <person name="Anthouard V."/>
            <person name="Beever R.E."/>
            <person name="Beffa R."/>
            <person name="Benoit I."/>
            <person name="Bouzid O."/>
            <person name="Brault B."/>
            <person name="Chen Z."/>
            <person name="Choquer M."/>
            <person name="Collemare J."/>
            <person name="Cotton P."/>
            <person name="Danchin E.G."/>
            <person name="Da Silva C."/>
            <person name="Gautier A."/>
            <person name="Giraud C."/>
            <person name="Giraud T."/>
            <person name="Gonzalez C."/>
            <person name="Grossetete S."/>
            <person name="Guldener U."/>
            <person name="Henrissat B."/>
            <person name="Howlett B.J."/>
            <person name="Kodira C."/>
            <person name="Kretschmer M."/>
            <person name="Lappartient A."/>
            <person name="Leroch M."/>
            <person name="Levis C."/>
            <person name="Mauceli E."/>
            <person name="Neuveglise C."/>
            <person name="Oeser B."/>
            <person name="Pearson M."/>
            <person name="Poulain J."/>
            <person name="Poussereau N."/>
            <person name="Quesneville H."/>
            <person name="Rascle C."/>
            <person name="Schumacher J."/>
            <person name="Segurens B."/>
            <person name="Sexton A."/>
            <person name="Silva E."/>
            <person name="Sirven C."/>
            <person name="Soanes D.M."/>
            <person name="Talbot N.J."/>
            <person name="Templeton M."/>
            <person name="Yandava C."/>
            <person name="Yarden O."/>
            <person name="Zeng Q."/>
            <person name="Rollins J.A."/>
            <person name="Lebrun M.H."/>
            <person name="Dickman M."/>
        </authorList>
    </citation>
    <scope>NUCLEOTIDE SEQUENCE [LARGE SCALE GENOMIC DNA]</scope>
    <source>
        <strain evidence="1 2">B05.10</strain>
    </source>
</reference>
<proteinExistence type="predicted"/>
<dbReference type="GeneID" id="5437242"/>
<protein>
    <submittedName>
        <fullName evidence="1">Uncharacterized protein</fullName>
    </submittedName>
</protein>
<dbReference type="VEuPathDB" id="FungiDB:Bcin11g01250"/>
<name>A0A384JW89_BOTFB</name>
<dbReference type="EMBL" id="CP009815">
    <property type="protein sequence ID" value="ATZ54792.1"/>
    <property type="molecule type" value="Genomic_DNA"/>
</dbReference>
<reference evidence="1 2" key="2">
    <citation type="journal article" date="2012" name="Eukaryot. Cell">
        <title>Genome update of Botrytis cinerea strains B05.10 and T4.</title>
        <authorList>
            <person name="Staats M."/>
            <person name="van Kan J.A."/>
        </authorList>
    </citation>
    <scope>NUCLEOTIDE SEQUENCE [LARGE SCALE GENOMIC DNA]</scope>
    <source>
        <strain evidence="1 2">B05.10</strain>
    </source>
</reference>
<dbReference type="OrthoDB" id="3490961at2759"/>
<dbReference type="AlphaFoldDB" id="A0A384JW89"/>
<dbReference type="OMA" id="NTSERTY"/>
<reference evidence="1 2" key="3">
    <citation type="journal article" date="2017" name="Mol. Plant Pathol.">
        <title>A gapless genome sequence of the fungus Botrytis cinerea.</title>
        <authorList>
            <person name="Van Kan J.A."/>
            <person name="Stassen J.H."/>
            <person name="Mosbach A."/>
            <person name="Van Der Lee T.A."/>
            <person name="Faino L."/>
            <person name="Farmer A.D."/>
            <person name="Papasotiriou D.G."/>
            <person name="Zhou S."/>
            <person name="Seidl M.F."/>
            <person name="Cottam E."/>
            <person name="Edel D."/>
            <person name="Hahn M."/>
            <person name="Schwartz D.C."/>
            <person name="Dietrich R.A."/>
            <person name="Widdison S."/>
            <person name="Scalliet G."/>
        </authorList>
    </citation>
    <scope>NUCLEOTIDE SEQUENCE [LARGE SCALE GENOMIC DNA]</scope>
    <source>
        <strain evidence="1 2">B05.10</strain>
    </source>
</reference>
<dbReference type="RefSeq" id="XP_001556585.1">
    <property type="nucleotide sequence ID" value="XM_001556535.1"/>
</dbReference>
<dbReference type="Proteomes" id="UP000001798">
    <property type="component" value="Chromosome 11"/>
</dbReference>
<accession>A0A384JW89</accession>
<sequence length="180" mass="21080">MSRRLARPALWCDSEKDYLTSITMYTVNGKKSRIEPRSAMHLMTIEQAKHLPGGVAFARDPWFFRIYTIPAIRQQWMRIARASEVANHPVVKKPAQKLQPQHIHRFIVPSLDSIKVNDFDTEIMPAEWRQEVEEMMAPLKQKWAEEDRARASRYDLQVTAADQILGADFWTHFQEDVNME</sequence>
<keyword evidence="2" id="KW-1185">Reference proteome</keyword>
<gene>
    <name evidence="1" type="ORF">BCIN_11g01250</name>
</gene>
<dbReference type="KEGG" id="bfu:BCIN_11g01250"/>
<organism evidence="1 2">
    <name type="scientific">Botryotinia fuckeliana (strain B05.10)</name>
    <name type="common">Noble rot fungus</name>
    <name type="synonym">Botrytis cinerea</name>
    <dbReference type="NCBI Taxonomy" id="332648"/>
    <lineage>
        <taxon>Eukaryota</taxon>
        <taxon>Fungi</taxon>
        <taxon>Dikarya</taxon>
        <taxon>Ascomycota</taxon>
        <taxon>Pezizomycotina</taxon>
        <taxon>Leotiomycetes</taxon>
        <taxon>Helotiales</taxon>
        <taxon>Sclerotiniaceae</taxon>
        <taxon>Botrytis</taxon>
    </lineage>
</organism>
<evidence type="ECO:0000313" key="1">
    <source>
        <dbReference type="EMBL" id="ATZ54792.1"/>
    </source>
</evidence>
<evidence type="ECO:0000313" key="2">
    <source>
        <dbReference type="Proteomes" id="UP000001798"/>
    </source>
</evidence>